<dbReference type="RefSeq" id="WP_067169978.1">
    <property type="nucleotide sequence ID" value="NZ_LFZK01000001.1"/>
</dbReference>
<protein>
    <submittedName>
        <fullName evidence="1">Uncharacterized protein</fullName>
    </submittedName>
</protein>
<organism evidence="1 2">
    <name type="scientific">Sterolibacterium denitrificans</name>
    <dbReference type="NCBI Taxonomy" id="157592"/>
    <lineage>
        <taxon>Bacteria</taxon>
        <taxon>Pseudomonadati</taxon>
        <taxon>Pseudomonadota</taxon>
        <taxon>Betaproteobacteria</taxon>
        <taxon>Nitrosomonadales</taxon>
        <taxon>Sterolibacteriaceae</taxon>
        <taxon>Sterolibacterium</taxon>
    </lineage>
</organism>
<dbReference type="Pfam" id="PF02120">
    <property type="entry name" value="Flg_hook"/>
    <property type="match status" value="1"/>
</dbReference>
<dbReference type="Proteomes" id="UP000243416">
    <property type="component" value="Unassembled WGS sequence"/>
</dbReference>
<dbReference type="EMBL" id="LFZK01000001">
    <property type="protein sequence ID" value="KYC29296.1"/>
    <property type="molecule type" value="Genomic_DNA"/>
</dbReference>
<evidence type="ECO:0000313" key="2">
    <source>
        <dbReference type="Proteomes" id="UP000243416"/>
    </source>
</evidence>
<comment type="caution">
    <text evidence="1">The sequence shown here is derived from an EMBL/GenBank/DDBJ whole genome shotgun (WGS) entry which is preliminary data.</text>
</comment>
<dbReference type="AlphaFoldDB" id="A0A656ZA01"/>
<sequence length="444" mass="46152">MALIPSDAGLRLRLENELLPQQARPVTPVKEITADLPRLQAGQNFTAQIRDVLPQNTYLALVAGKQVTLSLPSSAKSGDVLELVVVEQTPKSIVAKLADPQSAAAQQAGANQNPPQTTWSNAARMLRTLLVAEGESPKAAPLNRGEPLLARPTGNGAELAPVLGRAVSQSGLFYEAHQAQWVAGKLPLSQLRQEPQGQQPAGASPLPLPADAAAPTPAQTAGGAGTQTATAQQALGNNVLQGLLLYQANQQQAAGSQAAEQPPGTAAEAAQAGSRQQAATANAAQPQHAAGLVRQDAGEAARPAVALPQLANLPTMPDELRALVQQQLDAAGSQRLLWHGEVWPGQELDWRVEWQGDEHAGGSEEDNEPWQTHLRLTTPRLGRLEAALHLGPAGVRLDLAAAEAGSAAALRAAVDDLAQALAAAGVPLRGFLVRQSTAEDADAP</sequence>
<reference evidence="1 2" key="1">
    <citation type="journal article" date="2016" name="ISME J.">
        <title>Integrated multi-omics analyses reveal the biochemical mechanisms and phylogenetic relevance of anaerobic androgen biodegradation in the environment.</title>
        <authorList>
            <person name="Yang F.C."/>
            <person name="Chen Y.L."/>
            <person name="Tang S.L."/>
            <person name="Yu C.P."/>
            <person name="Wang P.H."/>
            <person name="Ismail W."/>
            <person name="Wang C.H."/>
            <person name="Ding J.Y."/>
            <person name="Yang C.Y."/>
            <person name="Yang C.Y."/>
            <person name="Chiang Y.R."/>
        </authorList>
    </citation>
    <scope>NUCLEOTIDE SEQUENCE [LARGE SCALE GENOMIC DNA]</scope>
    <source>
        <strain evidence="1 2">DSM 13999</strain>
    </source>
</reference>
<keyword evidence="2" id="KW-1185">Reference proteome</keyword>
<name>A0A656ZA01_9PROT</name>
<accession>A0A656ZA01</accession>
<dbReference type="Gene3D" id="3.30.750.140">
    <property type="match status" value="1"/>
</dbReference>
<evidence type="ECO:0000313" key="1">
    <source>
        <dbReference type="EMBL" id="KYC29296.1"/>
    </source>
</evidence>
<dbReference type="InterPro" id="IPR021136">
    <property type="entry name" value="Flagellar_hook_control-like_C"/>
</dbReference>
<dbReference type="OrthoDB" id="5296742at2"/>
<gene>
    <name evidence="1" type="ORF">ACY05_01800</name>
</gene>
<proteinExistence type="predicted"/>
<dbReference type="InterPro" id="IPR038610">
    <property type="entry name" value="FliK-like_C_sf"/>
</dbReference>